<protein>
    <submittedName>
        <fullName evidence="2">Uncharacterized protein</fullName>
    </submittedName>
</protein>
<dbReference type="RefSeq" id="XP_020068691.1">
    <property type="nucleotide sequence ID" value="XM_020217645.1"/>
</dbReference>
<keyword evidence="1" id="KW-0472">Membrane</keyword>
<accession>A0A1E4RWI6</accession>
<reference evidence="2 3" key="1">
    <citation type="journal article" date="2016" name="Proc. Natl. Acad. Sci. U.S.A.">
        <title>Comparative genomics of biotechnologically important yeasts.</title>
        <authorList>
            <person name="Riley R."/>
            <person name="Haridas S."/>
            <person name="Wolfe K.H."/>
            <person name="Lopes M.R."/>
            <person name="Hittinger C.T."/>
            <person name="Goeker M."/>
            <person name="Salamov A.A."/>
            <person name="Wisecaver J.H."/>
            <person name="Long T.M."/>
            <person name="Calvey C.H."/>
            <person name="Aerts A.L."/>
            <person name="Barry K.W."/>
            <person name="Choi C."/>
            <person name="Clum A."/>
            <person name="Coughlan A.Y."/>
            <person name="Deshpande S."/>
            <person name="Douglass A.P."/>
            <person name="Hanson S.J."/>
            <person name="Klenk H.-P."/>
            <person name="LaButti K.M."/>
            <person name="Lapidus A."/>
            <person name="Lindquist E.A."/>
            <person name="Lipzen A.M."/>
            <person name="Meier-Kolthoff J.P."/>
            <person name="Ohm R.A."/>
            <person name="Otillar R.P."/>
            <person name="Pangilinan J.L."/>
            <person name="Peng Y."/>
            <person name="Rokas A."/>
            <person name="Rosa C.A."/>
            <person name="Scheuner C."/>
            <person name="Sibirny A.A."/>
            <person name="Slot J.C."/>
            <person name="Stielow J.B."/>
            <person name="Sun H."/>
            <person name="Kurtzman C.P."/>
            <person name="Blackwell M."/>
            <person name="Grigoriev I.V."/>
            <person name="Jeffries T.W."/>
        </authorList>
    </citation>
    <scope>NUCLEOTIDE SEQUENCE [LARGE SCALE GENOMIC DNA]</scope>
    <source>
        <strain evidence="3">ATCC 18201 / CBS 1600 / BCRC 20928 / JCM 3617 / NBRC 0987 / NRRL Y-1542</strain>
    </source>
</reference>
<keyword evidence="3" id="KW-1185">Reference proteome</keyword>
<feature type="transmembrane region" description="Helical" evidence="1">
    <location>
        <begin position="35"/>
        <end position="53"/>
    </location>
</feature>
<dbReference type="Proteomes" id="UP000094389">
    <property type="component" value="Unassembled WGS sequence"/>
</dbReference>
<gene>
    <name evidence="2" type="ORF">CYBJADRAFT_29958</name>
</gene>
<dbReference type="GeneID" id="30992041"/>
<proteinExistence type="predicted"/>
<dbReference type="EMBL" id="KV453939">
    <property type="protein sequence ID" value="ODV71652.1"/>
    <property type="molecule type" value="Genomic_DNA"/>
</dbReference>
<dbReference type="AlphaFoldDB" id="A0A1E4RWI6"/>
<evidence type="ECO:0000313" key="2">
    <source>
        <dbReference type="EMBL" id="ODV71652.1"/>
    </source>
</evidence>
<evidence type="ECO:0000313" key="3">
    <source>
        <dbReference type="Proteomes" id="UP000094389"/>
    </source>
</evidence>
<name>A0A1E4RWI6_CYBJN</name>
<keyword evidence="1" id="KW-0812">Transmembrane</keyword>
<sequence length="59" mass="6624">MSSLWIAIDNALFVEENRSRVLSRESPVIERGGGIAYPFVVSTIMLLYAVICGDMQYLQ</sequence>
<organism evidence="2 3">
    <name type="scientific">Cyberlindnera jadinii (strain ATCC 18201 / CBS 1600 / BCRC 20928 / JCM 3617 / NBRC 0987 / NRRL Y-1542)</name>
    <name type="common">Torula yeast</name>
    <name type="synonym">Candida utilis</name>
    <dbReference type="NCBI Taxonomy" id="983966"/>
    <lineage>
        <taxon>Eukaryota</taxon>
        <taxon>Fungi</taxon>
        <taxon>Dikarya</taxon>
        <taxon>Ascomycota</taxon>
        <taxon>Saccharomycotina</taxon>
        <taxon>Saccharomycetes</taxon>
        <taxon>Phaffomycetales</taxon>
        <taxon>Phaffomycetaceae</taxon>
        <taxon>Cyberlindnera</taxon>
    </lineage>
</organism>
<keyword evidence="1" id="KW-1133">Transmembrane helix</keyword>
<evidence type="ECO:0000256" key="1">
    <source>
        <dbReference type="SAM" id="Phobius"/>
    </source>
</evidence>